<dbReference type="EMBL" id="JALJOU010000047">
    <property type="protein sequence ID" value="KAK9831359.1"/>
    <property type="molecule type" value="Genomic_DNA"/>
</dbReference>
<gene>
    <name evidence="2" type="ORF">WJX81_005646</name>
</gene>
<name>A0AAW1RC73_9CHLO</name>
<organism evidence="2 3">
    <name type="scientific">Elliptochloris bilobata</name>
    <dbReference type="NCBI Taxonomy" id="381761"/>
    <lineage>
        <taxon>Eukaryota</taxon>
        <taxon>Viridiplantae</taxon>
        <taxon>Chlorophyta</taxon>
        <taxon>core chlorophytes</taxon>
        <taxon>Trebouxiophyceae</taxon>
        <taxon>Trebouxiophyceae incertae sedis</taxon>
        <taxon>Elliptochloris clade</taxon>
        <taxon>Elliptochloris</taxon>
    </lineage>
</organism>
<dbReference type="AlphaFoldDB" id="A0AAW1RC73"/>
<comment type="caution">
    <text evidence="2">The sequence shown here is derived from an EMBL/GenBank/DDBJ whole genome shotgun (WGS) entry which is preliminary data.</text>
</comment>
<protein>
    <submittedName>
        <fullName evidence="2">Uncharacterized protein</fullName>
    </submittedName>
</protein>
<sequence>MWSARRWASTGDESVPEASNSIAHQPLPPVVSSFVAPISREVAAGSGAVQRAPHAERLTKGMAGATGAGGGGQVARVAAELAGKLDRLATMALKAYSDTPAVSRAVTLVTVVGALLALNISARCPGCSGG</sequence>
<evidence type="ECO:0000313" key="3">
    <source>
        <dbReference type="Proteomes" id="UP001445335"/>
    </source>
</evidence>
<evidence type="ECO:0000313" key="2">
    <source>
        <dbReference type="EMBL" id="KAK9831359.1"/>
    </source>
</evidence>
<feature type="region of interest" description="Disordered" evidence="1">
    <location>
        <begin position="1"/>
        <end position="22"/>
    </location>
</feature>
<keyword evidence="3" id="KW-1185">Reference proteome</keyword>
<proteinExistence type="predicted"/>
<reference evidence="2 3" key="1">
    <citation type="journal article" date="2024" name="Nat. Commun.">
        <title>Phylogenomics reveals the evolutionary origins of lichenization in chlorophyte algae.</title>
        <authorList>
            <person name="Puginier C."/>
            <person name="Libourel C."/>
            <person name="Otte J."/>
            <person name="Skaloud P."/>
            <person name="Haon M."/>
            <person name="Grisel S."/>
            <person name="Petersen M."/>
            <person name="Berrin J.G."/>
            <person name="Delaux P.M."/>
            <person name="Dal Grande F."/>
            <person name="Keller J."/>
        </authorList>
    </citation>
    <scope>NUCLEOTIDE SEQUENCE [LARGE SCALE GENOMIC DNA]</scope>
    <source>
        <strain evidence="2 3">SAG 245.80</strain>
    </source>
</reference>
<accession>A0AAW1RC73</accession>
<dbReference type="Proteomes" id="UP001445335">
    <property type="component" value="Unassembled WGS sequence"/>
</dbReference>
<evidence type="ECO:0000256" key="1">
    <source>
        <dbReference type="SAM" id="MobiDB-lite"/>
    </source>
</evidence>